<evidence type="ECO:0000313" key="5">
    <source>
        <dbReference type="EMBL" id="RZU74969.1"/>
    </source>
</evidence>
<dbReference type="GO" id="GO:0003700">
    <property type="term" value="F:DNA-binding transcription factor activity"/>
    <property type="evidence" value="ECO:0007669"/>
    <property type="project" value="InterPro"/>
</dbReference>
<feature type="domain" description="HTH arsR-type" evidence="4">
    <location>
        <begin position="260"/>
        <end position="345"/>
    </location>
</feature>
<evidence type="ECO:0000313" key="6">
    <source>
        <dbReference type="Proteomes" id="UP000294114"/>
    </source>
</evidence>
<dbReference type="InterPro" id="IPR011991">
    <property type="entry name" value="ArsR-like_HTH"/>
</dbReference>
<dbReference type="Proteomes" id="UP000294114">
    <property type="component" value="Unassembled WGS sequence"/>
</dbReference>
<dbReference type="Pfam" id="PF12840">
    <property type="entry name" value="HTH_20"/>
    <property type="match status" value="1"/>
</dbReference>
<dbReference type="PROSITE" id="PS50987">
    <property type="entry name" value="HTH_ARSR_2"/>
    <property type="match status" value="1"/>
</dbReference>
<organism evidence="5 6">
    <name type="scientific">Micromonospora kangleipakensis</name>
    <dbReference type="NCBI Taxonomy" id="1077942"/>
    <lineage>
        <taxon>Bacteria</taxon>
        <taxon>Bacillati</taxon>
        <taxon>Actinomycetota</taxon>
        <taxon>Actinomycetes</taxon>
        <taxon>Micromonosporales</taxon>
        <taxon>Micromonosporaceae</taxon>
        <taxon>Micromonospora</taxon>
    </lineage>
</organism>
<comment type="caution">
    <text evidence="5">The sequence shown here is derived from an EMBL/GenBank/DDBJ whole genome shotgun (WGS) entry which is preliminary data.</text>
</comment>
<dbReference type="SMART" id="SM00418">
    <property type="entry name" value="HTH_ARSR"/>
    <property type="match status" value="1"/>
</dbReference>
<keyword evidence="3" id="KW-0804">Transcription</keyword>
<proteinExistence type="predicted"/>
<dbReference type="PANTHER" id="PTHR43132">
    <property type="entry name" value="ARSENICAL RESISTANCE OPERON REPRESSOR ARSR-RELATED"/>
    <property type="match status" value="1"/>
</dbReference>
<reference evidence="5 6" key="1">
    <citation type="submission" date="2019-02" db="EMBL/GenBank/DDBJ databases">
        <title>Sequencing the genomes of 1000 actinobacteria strains.</title>
        <authorList>
            <person name="Klenk H.-P."/>
        </authorList>
    </citation>
    <scope>NUCLEOTIDE SEQUENCE [LARGE SCALE GENOMIC DNA]</scope>
    <source>
        <strain evidence="5 6">DSM 45612</strain>
    </source>
</reference>
<dbReference type="CDD" id="cd00090">
    <property type="entry name" value="HTH_ARSR"/>
    <property type="match status" value="1"/>
</dbReference>
<dbReference type="GO" id="GO:0003677">
    <property type="term" value="F:DNA binding"/>
    <property type="evidence" value="ECO:0007669"/>
    <property type="project" value="UniProtKB-KW"/>
</dbReference>
<evidence type="ECO:0000256" key="3">
    <source>
        <dbReference type="ARBA" id="ARBA00023163"/>
    </source>
</evidence>
<gene>
    <name evidence="5" type="ORF">EV384_3473</name>
</gene>
<accession>A0A4Q8BD15</accession>
<sequence length="345" mass="37970">MEFRLHLTPTDLGKIRLSPRPSPVVETALSALLLRQATTDPFVRRWRARAANALGPAGAPIMQVMGSGLVQISDLLYRHALTAASYDEAVEAFLATPQPIISRDLTHVIGDRPAAAARDLRDGNRNVMEAVAANLRRYHRAVADPQWINVVRQGHIAFATQRRSFAENGVDWLLRNLYPTVRWDPPVLTLYIPCPTDERFGSCRYHHLHDIHSDVFLQGRGLVLVPSLFVPSFSCWLWCDDYDDRPAILIYPATTDRTALESPDARRPGQLAPLLGSTRAAVMEALGDRPRSTTELARAVKISIASASEHAAVLRNAGLIVSTREGMSVTHSLTANGAALLQDVS</sequence>
<dbReference type="InterPro" id="IPR001845">
    <property type="entry name" value="HTH_ArsR_DNA-bd_dom"/>
</dbReference>
<evidence type="ECO:0000259" key="4">
    <source>
        <dbReference type="PROSITE" id="PS50987"/>
    </source>
</evidence>
<keyword evidence="1" id="KW-0805">Transcription regulation</keyword>
<dbReference type="InterPro" id="IPR036388">
    <property type="entry name" value="WH-like_DNA-bd_sf"/>
</dbReference>
<dbReference type="EMBL" id="SHLD01000001">
    <property type="protein sequence ID" value="RZU74969.1"/>
    <property type="molecule type" value="Genomic_DNA"/>
</dbReference>
<evidence type="ECO:0000256" key="2">
    <source>
        <dbReference type="ARBA" id="ARBA00023125"/>
    </source>
</evidence>
<dbReference type="Gene3D" id="1.10.10.10">
    <property type="entry name" value="Winged helix-like DNA-binding domain superfamily/Winged helix DNA-binding domain"/>
    <property type="match status" value="1"/>
</dbReference>
<dbReference type="SUPFAM" id="SSF46785">
    <property type="entry name" value="Winged helix' DNA-binding domain"/>
    <property type="match status" value="1"/>
</dbReference>
<dbReference type="OrthoDB" id="3808065at2"/>
<keyword evidence="2" id="KW-0238">DNA-binding</keyword>
<keyword evidence="6" id="KW-1185">Reference proteome</keyword>
<dbReference type="PANTHER" id="PTHR43132:SF8">
    <property type="entry name" value="HTH-TYPE TRANSCRIPTIONAL REGULATOR KMTR"/>
    <property type="match status" value="1"/>
</dbReference>
<dbReference type="RefSeq" id="WP_130334623.1">
    <property type="nucleotide sequence ID" value="NZ_SHLD01000001.1"/>
</dbReference>
<dbReference type="InterPro" id="IPR051011">
    <property type="entry name" value="Metal_resp_trans_reg"/>
</dbReference>
<name>A0A4Q8BD15_9ACTN</name>
<dbReference type="AlphaFoldDB" id="A0A4Q8BD15"/>
<dbReference type="InterPro" id="IPR036390">
    <property type="entry name" value="WH_DNA-bd_sf"/>
</dbReference>
<protein>
    <submittedName>
        <fullName evidence="5">Helix-turn-helix protein</fullName>
    </submittedName>
</protein>
<evidence type="ECO:0000256" key="1">
    <source>
        <dbReference type="ARBA" id="ARBA00023015"/>
    </source>
</evidence>